<proteinExistence type="predicted"/>
<sequence>MRSVRALLHAATAELHAEVEARLNPMLVQGETGYASFLRANAAAIVPVEETLEVAGIAALLSDWDMRRRSSALLDDIEALGAERPQPVSSPDMQGEAFMLGAAYVLEGSRLGAKILTRDILADAGPRMRVASRFLRHGEGQQLWPSFVVRLEGSQAVQDAPDEAVKGAETVFALFDAAARSVAQADGVLTHV</sequence>
<comment type="caution">
    <text evidence="1">The sequence shown here is derived from an EMBL/GenBank/DDBJ whole genome shotgun (WGS) entry which is preliminary data.</text>
</comment>
<organism evidence="1 2">
    <name type="scientific">Rhodopseudomonas julia</name>
    <dbReference type="NCBI Taxonomy" id="200617"/>
    <lineage>
        <taxon>Bacteria</taxon>
        <taxon>Pseudomonadati</taxon>
        <taxon>Pseudomonadota</taxon>
        <taxon>Alphaproteobacteria</taxon>
        <taxon>Hyphomicrobiales</taxon>
        <taxon>Nitrobacteraceae</taxon>
        <taxon>Rhodopseudomonas</taxon>
    </lineage>
</organism>
<evidence type="ECO:0000313" key="1">
    <source>
        <dbReference type="EMBL" id="MDQ0326034.1"/>
    </source>
</evidence>
<dbReference type="Gene3D" id="1.20.910.10">
    <property type="entry name" value="Heme oxygenase-like"/>
    <property type="match status" value="1"/>
</dbReference>
<protein>
    <submittedName>
        <fullName evidence="1">Heme oxygenase</fullName>
    </submittedName>
</protein>
<gene>
    <name evidence="1" type="ORF">J2R99_001903</name>
</gene>
<dbReference type="InterPro" id="IPR016084">
    <property type="entry name" value="Haem_Oase-like_multi-hlx"/>
</dbReference>
<evidence type="ECO:0000313" key="2">
    <source>
        <dbReference type="Proteomes" id="UP001230253"/>
    </source>
</evidence>
<name>A0ABU0C7T2_9BRAD</name>
<dbReference type="RefSeq" id="WP_307154260.1">
    <property type="nucleotide sequence ID" value="NZ_JAUSUK010000002.1"/>
</dbReference>
<keyword evidence="2" id="KW-1185">Reference proteome</keyword>
<dbReference type="Proteomes" id="UP001230253">
    <property type="component" value="Unassembled WGS sequence"/>
</dbReference>
<dbReference type="CDD" id="cd19166">
    <property type="entry name" value="HemeO-bac"/>
    <property type="match status" value="1"/>
</dbReference>
<dbReference type="SUPFAM" id="SSF48613">
    <property type="entry name" value="Heme oxygenase-like"/>
    <property type="match status" value="1"/>
</dbReference>
<reference evidence="1 2" key="1">
    <citation type="submission" date="2023-07" db="EMBL/GenBank/DDBJ databases">
        <title>Genomic Encyclopedia of Type Strains, Phase IV (KMG-IV): sequencing the most valuable type-strain genomes for metagenomic binning, comparative biology and taxonomic classification.</title>
        <authorList>
            <person name="Goeker M."/>
        </authorList>
    </citation>
    <scope>NUCLEOTIDE SEQUENCE [LARGE SCALE GENOMIC DNA]</scope>
    <source>
        <strain evidence="1 2">DSM 11549</strain>
    </source>
</reference>
<accession>A0ABU0C7T2</accession>
<dbReference type="EMBL" id="JAUSUK010000002">
    <property type="protein sequence ID" value="MDQ0326034.1"/>
    <property type="molecule type" value="Genomic_DNA"/>
</dbReference>